<gene>
    <name evidence="2" type="ORF">R6G74_02450</name>
</gene>
<protein>
    <recommendedName>
        <fullName evidence="4">Maltokinase</fullName>
    </recommendedName>
</protein>
<dbReference type="SUPFAM" id="SSF56112">
    <property type="entry name" value="Protein kinase-like (PK-like)"/>
    <property type="match status" value="1"/>
</dbReference>
<feature type="region of interest" description="Disordered" evidence="1">
    <location>
        <begin position="292"/>
        <end position="314"/>
    </location>
</feature>
<dbReference type="Gene3D" id="3.90.1200.10">
    <property type="match status" value="1"/>
</dbReference>
<dbReference type="EMBL" id="JAWNFV010000003">
    <property type="protein sequence ID" value="MDY5140180.1"/>
    <property type="molecule type" value="Genomic_DNA"/>
</dbReference>
<feature type="compositionally biased region" description="Polar residues" evidence="1">
    <location>
        <begin position="170"/>
        <end position="182"/>
    </location>
</feature>
<sequence length="531" mass="55901">MSWSIGERMPELEAWMHARRWYRGEPHPLYLRARADFACSADLASGADFASDAESFTLTWFIIEAGAALYNVPLLLAPEEGGPDETGPRENGATYGCGTPDGSGTPDGNDDAAPATHLPTDATPVARARGHLIFDATTHPAGQRFLFEAATGQLGSAPAASAPAVDSPAGSNANTRPGANSPTAASALHLVTRPAGFPGSYRSARPLSGEQSNSSIIYQTSTVPLIIKLFRVLSPGANPDVELQAALSDTGTVPAQWGSAALVGGPAEASSDVLVAQEFLTGAHDAWRVVTSSSPAADKTAASAPSTDPPPAEPDQAAALLGDFAARIRDLGTLTRTFHTALAARLGTTAATPQLREAQLASWHSRARAALAAVPELEQRSAQIAQVFAAAAATPWPTLQRIHGDYHLGQVVDVPGRGWVALDFEGEPLRPLPERVAPDLALRDVAGMLRSFDYAGGQGERDGQPAARMRAWTRAAEGAFLAGYGAIPTEHQPLLRALLLDKALYEVVYEVNQRPDWIDLPLGGVHRLLEN</sequence>
<evidence type="ECO:0000313" key="3">
    <source>
        <dbReference type="Proteomes" id="UP001288320"/>
    </source>
</evidence>
<dbReference type="InterPro" id="IPR011009">
    <property type="entry name" value="Kinase-like_dom_sf"/>
</dbReference>
<evidence type="ECO:0000313" key="2">
    <source>
        <dbReference type="EMBL" id="MDY5140180.1"/>
    </source>
</evidence>
<dbReference type="AlphaFoldDB" id="A0AAW9HIP9"/>
<reference evidence="2" key="1">
    <citation type="submission" date="2023-10" db="EMBL/GenBank/DDBJ databases">
        <title>Whole Genome based description of the genera Actinobaculum and Actinotignum reveals a complex phylogenetic relationship within the species included in the genus Actinotignum.</title>
        <authorList>
            <person name="Jensen C.S."/>
            <person name="Dargis R."/>
            <person name="Kemp M."/>
            <person name="Christensen J.J."/>
        </authorList>
    </citation>
    <scope>NUCLEOTIDE SEQUENCE</scope>
    <source>
        <strain evidence="2">SLA_B245</strain>
    </source>
</reference>
<evidence type="ECO:0000256" key="1">
    <source>
        <dbReference type="SAM" id="MobiDB-lite"/>
    </source>
</evidence>
<feature type="compositionally biased region" description="Low complexity" evidence="1">
    <location>
        <begin position="157"/>
        <end position="169"/>
    </location>
</feature>
<comment type="caution">
    <text evidence="2">The sequence shown here is derived from an EMBL/GenBank/DDBJ whole genome shotgun (WGS) entry which is preliminary data.</text>
</comment>
<feature type="region of interest" description="Disordered" evidence="1">
    <location>
        <begin position="157"/>
        <end position="182"/>
    </location>
</feature>
<organism evidence="2 3">
    <name type="scientific">Actinotignum timonense</name>
    <dbReference type="NCBI Taxonomy" id="1870995"/>
    <lineage>
        <taxon>Bacteria</taxon>
        <taxon>Bacillati</taxon>
        <taxon>Actinomycetota</taxon>
        <taxon>Actinomycetes</taxon>
        <taxon>Actinomycetales</taxon>
        <taxon>Actinomycetaceae</taxon>
        <taxon>Actinotignum</taxon>
    </lineage>
</organism>
<feature type="region of interest" description="Disordered" evidence="1">
    <location>
        <begin position="80"/>
        <end position="119"/>
    </location>
</feature>
<dbReference type="RefSeq" id="WP_320753012.1">
    <property type="nucleotide sequence ID" value="NZ_JAWNFV010000003.1"/>
</dbReference>
<evidence type="ECO:0008006" key="4">
    <source>
        <dbReference type="Google" id="ProtNLM"/>
    </source>
</evidence>
<dbReference type="Proteomes" id="UP001288320">
    <property type="component" value="Unassembled WGS sequence"/>
</dbReference>
<name>A0AAW9HIP9_9ACTO</name>
<accession>A0AAW9HIP9</accession>
<proteinExistence type="predicted"/>